<name>A0A8J3FBA2_9ACTN</name>
<dbReference type="Pfam" id="PF11203">
    <property type="entry name" value="EccE"/>
    <property type="match status" value="1"/>
</dbReference>
<proteinExistence type="predicted"/>
<keyword evidence="1" id="KW-0812">Transmembrane</keyword>
<keyword evidence="1" id="KW-1133">Transmembrane helix</keyword>
<evidence type="ECO:0000313" key="4">
    <source>
        <dbReference type="Proteomes" id="UP000649739"/>
    </source>
</evidence>
<sequence>MSTPTAVRPAPGRRRGIRVGQVVAAQAAVVLPIALAPYGIGAIGAGTAAAAVVIGLAWLRLRHRWLYEWLAVWAEYAGRRRTVPPGPDVPLALAAPGSRVLPAELDGETAAVLADGYGLTAVLAVGDPGRVLGATALRLPAPAELAALGGPDGPALRGQVVLGCVPAAGGGPGAAAYRELTGGRLPAAARALVALRAPAGGWSDGELRRALSSAVRKLRRRHPELAARPLGPEALRQALAELAGHDPHRPGREGWRELRLGGLVQAGYRLRVPADPALAARLLDRLPALPAAAVTVAVSDGAHLAVRLAAADRTGLAAAGRALAALATAHRTYAVRRDGRQRAALAATLPLGGARLPGAAPAPAALAPAVPAAGLLLGADRAGAPVPVRLFRPEPTRLLLVGGVGAARLLALRALAVGARVVVRTTRAAAWAPLAGAAGSAAVTVALPGAPLPALPPDPLHPLLTVIDAGPAAHDLPADAAWHAQAIVRDEVAAVDSATLALADLVVLQPLPPAAAALVGGVLGLGTAADWLTRIRPDMVGAVSRRTLRWAALVPTPAERRLLD</sequence>
<dbReference type="AlphaFoldDB" id="A0A8J3FBA2"/>
<reference evidence="3" key="1">
    <citation type="journal article" date="2014" name="Int. J. Syst. Evol. Microbiol.">
        <title>Complete genome sequence of Corynebacterium casei LMG S-19264T (=DSM 44701T), isolated from a smear-ripened cheese.</title>
        <authorList>
            <consortium name="US DOE Joint Genome Institute (JGI-PGF)"/>
            <person name="Walter F."/>
            <person name="Albersmeier A."/>
            <person name="Kalinowski J."/>
            <person name="Ruckert C."/>
        </authorList>
    </citation>
    <scope>NUCLEOTIDE SEQUENCE</scope>
    <source>
        <strain evidence="3">JCM 3090</strain>
    </source>
</reference>
<accession>A0A8J3FBA2</accession>
<evidence type="ECO:0000256" key="1">
    <source>
        <dbReference type="SAM" id="Phobius"/>
    </source>
</evidence>
<dbReference type="EMBL" id="BMQB01000005">
    <property type="protein sequence ID" value="GGJ95636.1"/>
    <property type="molecule type" value="Genomic_DNA"/>
</dbReference>
<organism evidence="3 4">
    <name type="scientific">Pilimelia anulata</name>
    <dbReference type="NCBI Taxonomy" id="53371"/>
    <lineage>
        <taxon>Bacteria</taxon>
        <taxon>Bacillati</taxon>
        <taxon>Actinomycetota</taxon>
        <taxon>Actinomycetes</taxon>
        <taxon>Micromonosporales</taxon>
        <taxon>Micromonosporaceae</taxon>
        <taxon>Pilimelia</taxon>
    </lineage>
</organism>
<evidence type="ECO:0000259" key="2">
    <source>
        <dbReference type="Pfam" id="PF11203"/>
    </source>
</evidence>
<keyword evidence="4" id="KW-1185">Reference proteome</keyword>
<dbReference type="InterPro" id="IPR050051">
    <property type="entry name" value="EccE_dom"/>
</dbReference>
<reference evidence="3" key="2">
    <citation type="submission" date="2020-09" db="EMBL/GenBank/DDBJ databases">
        <authorList>
            <person name="Sun Q."/>
            <person name="Ohkuma M."/>
        </authorList>
    </citation>
    <scope>NUCLEOTIDE SEQUENCE</scope>
    <source>
        <strain evidence="3">JCM 3090</strain>
    </source>
</reference>
<evidence type="ECO:0000313" key="3">
    <source>
        <dbReference type="EMBL" id="GGJ95636.1"/>
    </source>
</evidence>
<keyword evidence="1" id="KW-0472">Membrane</keyword>
<protein>
    <recommendedName>
        <fullName evidence="2">Type VII secretion system protein EccE domain-containing protein</fullName>
    </recommendedName>
</protein>
<comment type="caution">
    <text evidence="3">The sequence shown here is derived from an EMBL/GenBank/DDBJ whole genome shotgun (WGS) entry which is preliminary data.</text>
</comment>
<feature type="domain" description="Type VII secretion system protein EccE" evidence="2">
    <location>
        <begin position="204"/>
        <end position="269"/>
    </location>
</feature>
<dbReference type="Proteomes" id="UP000649739">
    <property type="component" value="Unassembled WGS sequence"/>
</dbReference>
<feature type="transmembrane region" description="Helical" evidence="1">
    <location>
        <begin position="40"/>
        <end position="59"/>
    </location>
</feature>
<dbReference type="RefSeq" id="WP_189170459.1">
    <property type="nucleotide sequence ID" value="NZ_BMQB01000005.1"/>
</dbReference>
<gene>
    <name evidence="3" type="ORF">GCM10010123_26850</name>
</gene>